<dbReference type="Gene3D" id="1.10.10.10">
    <property type="entry name" value="Winged helix-like DNA-binding domain superfamily/Winged helix DNA-binding domain"/>
    <property type="match status" value="1"/>
</dbReference>
<dbReference type="OrthoDB" id="6538197at2759"/>
<dbReference type="Proteomes" id="UP000824540">
    <property type="component" value="Unassembled WGS sequence"/>
</dbReference>
<keyword evidence="2" id="KW-0805">Transcription regulation</keyword>
<dbReference type="InterPro" id="IPR019817">
    <property type="entry name" value="Interferon_reg_fac_CS"/>
</dbReference>
<keyword evidence="4" id="KW-0804">Transcription</keyword>
<dbReference type="GO" id="GO:0002376">
    <property type="term" value="P:immune system process"/>
    <property type="evidence" value="ECO:0007669"/>
    <property type="project" value="TreeGrafter"/>
</dbReference>
<dbReference type="Pfam" id="PF00605">
    <property type="entry name" value="IRF"/>
    <property type="match status" value="1"/>
</dbReference>
<dbReference type="PROSITE" id="PS00601">
    <property type="entry name" value="IRF_1"/>
    <property type="match status" value="1"/>
</dbReference>
<evidence type="ECO:0000256" key="4">
    <source>
        <dbReference type="ARBA" id="ARBA00023163"/>
    </source>
</evidence>
<feature type="domain" description="IRF tryptophan pentad repeat" evidence="7">
    <location>
        <begin position="5"/>
        <end position="232"/>
    </location>
</feature>
<organism evidence="8 9">
    <name type="scientific">Albula glossodonta</name>
    <name type="common">roundjaw bonefish</name>
    <dbReference type="NCBI Taxonomy" id="121402"/>
    <lineage>
        <taxon>Eukaryota</taxon>
        <taxon>Metazoa</taxon>
        <taxon>Chordata</taxon>
        <taxon>Craniata</taxon>
        <taxon>Vertebrata</taxon>
        <taxon>Euteleostomi</taxon>
        <taxon>Actinopterygii</taxon>
        <taxon>Neopterygii</taxon>
        <taxon>Teleostei</taxon>
        <taxon>Albuliformes</taxon>
        <taxon>Albulidae</taxon>
        <taxon>Albula</taxon>
    </lineage>
</organism>
<comment type="subcellular location">
    <subcellularLocation>
        <location evidence="1">Nucleus</location>
    </subcellularLocation>
</comment>
<dbReference type="GO" id="GO:0000978">
    <property type="term" value="F:RNA polymerase II cis-regulatory region sequence-specific DNA binding"/>
    <property type="evidence" value="ECO:0007669"/>
    <property type="project" value="TreeGrafter"/>
</dbReference>
<dbReference type="AlphaFoldDB" id="A0A8T2NLA2"/>
<sequence>MPVSRMRMRPWLEDRIESKSIAGLVWVDKEKKMFSIPWKHAARHGWEMDKDACLFKQWAIHTVKKSSTKKFKKNKVDTAKVKAEDQDSCTSLEEDPMQVNSVHSTLGDYCSTDISLSPHTPLESEPDLDPDSTGSFCPSFQVSPLHTPDFEDDEAVIIEMARQLEEDQSQWRQNNLAESFSSPITQWSENSAEEMELRLYTELTGRSHDLVTYLDPWPSNSSARLPQIMCPL</sequence>
<dbReference type="SUPFAM" id="SSF46785">
    <property type="entry name" value="Winged helix' DNA-binding domain"/>
    <property type="match status" value="1"/>
</dbReference>
<reference evidence="8" key="1">
    <citation type="thesis" date="2021" institute="BYU ScholarsArchive" country="Provo, UT, USA">
        <title>Applications of and Algorithms for Genome Assembly and Genomic Analyses with an Emphasis on Marine Teleosts.</title>
        <authorList>
            <person name="Pickett B.D."/>
        </authorList>
    </citation>
    <scope>NUCLEOTIDE SEQUENCE</scope>
    <source>
        <strain evidence="8">HI-2016</strain>
    </source>
</reference>
<evidence type="ECO:0000256" key="3">
    <source>
        <dbReference type="ARBA" id="ARBA00023125"/>
    </source>
</evidence>
<dbReference type="InterPro" id="IPR036388">
    <property type="entry name" value="WH-like_DNA-bd_sf"/>
</dbReference>
<dbReference type="PANTHER" id="PTHR11949">
    <property type="entry name" value="INTERFERON REGULATORY FACTOR"/>
    <property type="match status" value="1"/>
</dbReference>
<evidence type="ECO:0000313" key="8">
    <source>
        <dbReference type="EMBL" id="KAG9339811.1"/>
    </source>
</evidence>
<dbReference type="SMART" id="SM00348">
    <property type="entry name" value="IRF"/>
    <property type="match status" value="1"/>
</dbReference>
<evidence type="ECO:0000256" key="2">
    <source>
        <dbReference type="ARBA" id="ARBA00023015"/>
    </source>
</evidence>
<keyword evidence="9" id="KW-1185">Reference proteome</keyword>
<dbReference type="InterPro" id="IPR036390">
    <property type="entry name" value="WH_DNA-bd_sf"/>
</dbReference>
<evidence type="ECO:0000313" key="9">
    <source>
        <dbReference type="Proteomes" id="UP000824540"/>
    </source>
</evidence>
<evidence type="ECO:0000256" key="1">
    <source>
        <dbReference type="ARBA" id="ARBA00004123"/>
    </source>
</evidence>
<proteinExistence type="predicted"/>
<keyword evidence="5" id="KW-0539">Nucleus</keyword>
<evidence type="ECO:0000256" key="5">
    <source>
        <dbReference type="ARBA" id="ARBA00023242"/>
    </source>
</evidence>
<feature type="region of interest" description="Disordered" evidence="6">
    <location>
        <begin position="116"/>
        <end position="136"/>
    </location>
</feature>
<dbReference type="InterPro" id="IPR001346">
    <property type="entry name" value="Interferon_reg_fact_DNA-bd_dom"/>
</dbReference>
<name>A0A8T2NLA2_9TELE</name>
<gene>
    <name evidence="8" type="ORF">JZ751_022478</name>
</gene>
<dbReference type="PRINTS" id="PR00267">
    <property type="entry name" value="INTFRNREGFCT"/>
</dbReference>
<evidence type="ECO:0000259" key="7">
    <source>
        <dbReference type="PROSITE" id="PS51507"/>
    </source>
</evidence>
<protein>
    <recommendedName>
        <fullName evidence="7">IRF tryptophan pentad repeat domain-containing protein</fullName>
    </recommendedName>
</protein>
<dbReference type="GO" id="GO:0005634">
    <property type="term" value="C:nucleus"/>
    <property type="evidence" value="ECO:0007669"/>
    <property type="project" value="UniProtKB-SubCell"/>
</dbReference>
<keyword evidence="3" id="KW-0238">DNA-binding</keyword>
<accession>A0A8T2NLA2</accession>
<dbReference type="PANTHER" id="PTHR11949:SF3">
    <property type="entry name" value="INTERFERON REGULATORY FACTOR 1"/>
    <property type="match status" value="1"/>
</dbReference>
<dbReference type="PROSITE" id="PS51507">
    <property type="entry name" value="IRF_2"/>
    <property type="match status" value="1"/>
</dbReference>
<dbReference type="GO" id="GO:0000981">
    <property type="term" value="F:DNA-binding transcription factor activity, RNA polymerase II-specific"/>
    <property type="evidence" value="ECO:0007669"/>
    <property type="project" value="TreeGrafter"/>
</dbReference>
<dbReference type="EMBL" id="JAFBMS010000050">
    <property type="protein sequence ID" value="KAG9339811.1"/>
    <property type="molecule type" value="Genomic_DNA"/>
</dbReference>
<evidence type="ECO:0000256" key="6">
    <source>
        <dbReference type="SAM" id="MobiDB-lite"/>
    </source>
</evidence>
<comment type="caution">
    <text evidence="8">The sequence shown here is derived from an EMBL/GenBank/DDBJ whole genome shotgun (WGS) entry which is preliminary data.</text>
</comment>